<dbReference type="PANTHER" id="PTHR11264:SF0">
    <property type="entry name" value="URACIL-DNA GLYCOSYLASE"/>
    <property type="match status" value="1"/>
</dbReference>
<dbReference type="RefSeq" id="WP_271339181.1">
    <property type="nucleotide sequence ID" value="NZ_JAQKAB010000001.1"/>
</dbReference>
<evidence type="ECO:0000256" key="8">
    <source>
        <dbReference type="ARBA" id="ARBA00023204"/>
    </source>
</evidence>
<dbReference type="InterPro" id="IPR005122">
    <property type="entry name" value="Uracil-DNA_glycosylase-like"/>
</dbReference>
<dbReference type="Pfam" id="PF03167">
    <property type="entry name" value="UDG"/>
    <property type="match status" value="1"/>
</dbReference>
<reference evidence="13 14" key="1">
    <citation type="submission" date="2023-01" db="EMBL/GenBank/DDBJ databases">
        <title>Bacillus changyiensis sp. nov., isolated from a coastal deposit.</title>
        <authorList>
            <person name="Xiao G."/>
            <person name="Lai Q."/>
            <person name="Hu Z."/>
            <person name="Shao Z."/>
        </authorList>
    </citation>
    <scope>NUCLEOTIDE SEQUENCE [LARGE SCALE GENOMIC DNA]</scope>
    <source>
        <strain evidence="13 14">CLL-7-23</strain>
    </source>
</reference>
<proteinExistence type="inferred from homology"/>
<evidence type="ECO:0000256" key="9">
    <source>
        <dbReference type="HAMAP-Rule" id="MF_00148"/>
    </source>
</evidence>
<dbReference type="NCBIfam" id="NF003592">
    <property type="entry name" value="PRK05254.1-5"/>
    <property type="match status" value="1"/>
</dbReference>
<keyword evidence="7 9" id="KW-0378">Hydrolase</keyword>
<dbReference type="PROSITE" id="PS00130">
    <property type="entry name" value="U_DNA_GLYCOSYLASE"/>
    <property type="match status" value="1"/>
</dbReference>
<keyword evidence="8 9" id="KW-0234">DNA repair</keyword>
<dbReference type="HAMAP" id="MF_00148">
    <property type="entry name" value="UDG"/>
    <property type="match status" value="1"/>
</dbReference>
<keyword evidence="13" id="KW-0326">Glycosidase</keyword>
<evidence type="ECO:0000256" key="6">
    <source>
        <dbReference type="ARBA" id="ARBA00022763"/>
    </source>
</evidence>
<dbReference type="SMART" id="SM00986">
    <property type="entry name" value="UDG"/>
    <property type="match status" value="1"/>
</dbReference>
<accession>A0ABT4WZL8</accession>
<dbReference type="InterPro" id="IPR018085">
    <property type="entry name" value="Ura-DNA_Glyclase_AS"/>
</dbReference>
<keyword evidence="14" id="KW-1185">Reference proteome</keyword>
<gene>
    <name evidence="9" type="primary">ung</name>
    <name evidence="13" type="ORF">PJ311_01680</name>
</gene>
<comment type="caution">
    <text evidence="13">The sequence shown here is derived from an EMBL/GenBank/DDBJ whole genome shotgun (WGS) entry which is preliminary data.</text>
</comment>
<dbReference type="PANTHER" id="PTHR11264">
    <property type="entry name" value="URACIL-DNA GLYCOSYLASE"/>
    <property type="match status" value="1"/>
</dbReference>
<dbReference type="InterPro" id="IPR036895">
    <property type="entry name" value="Uracil-DNA_glycosylase-like_sf"/>
</dbReference>
<evidence type="ECO:0000259" key="12">
    <source>
        <dbReference type="SMART" id="SM00986"/>
    </source>
</evidence>
<feature type="domain" description="Uracil-DNA glycosylase-like" evidence="12">
    <location>
        <begin position="50"/>
        <end position="210"/>
    </location>
</feature>
<keyword evidence="6 9" id="KW-0227">DNA damage</keyword>
<evidence type="ECO:0000256" key="5">
    <source>
        <dbReference type="ARBA" id="ARBA00018429"/>
    </source>
</evidence>
<comment type="function">
    <text evidence="2 9 11">Excises uracil residues from the DNA which can arise as a result of misincorporation of dUMP residues by DNA polymerase or due to deamination of cytosine.</text>
</comment>
<evidence type="ECO:0000256" key="11">
    <source>
        <dbReference type="RuleBase" id="RU003780"/>
    </source>
</evidence>
<dbReference type="EC" id="3.2.2.27" evidence="4 9"/>
<comment type="similarity">
    <text evidence="3 9 11">Belongs to the uracil-DNA glycosylase (UDG) superfamily. UNG family.</text>
</comment>
<evidence type="ECO:0000256" key="1">
    <source>
        <dbReference type="ARBA" id="ARBA00001400"/>
    </source>
</evidence>
<evidence type="ECO:0000313" key="14">
    <source>
        <dbReference type="Proteomes" id="UP001211894"/>
    </source>
</evidence>
<evidence type="ECO:0000256" key="4">
    <source>
        <dbReference type="ARBA" id="ARBA00012030"/>
    </source>
</evidence>
<dbReference type="SMART" id="SM00987">
    <property type="entry name" value="UreE_C"/>
    <property type="match status" value="1"/>
</dbReference>
<evidence type="ECO:0000256" key="10">
    <source>
        <dbReference type="PROSITE-ProRule" id="PRU10072"/>
    </source>
</evidence>
<evidence type="ECO:0000256" key="2">
    <source>
        <dbReference type="ARBA" id="ARBA00002631"/>
    </source>
</evidence>
<comment type="catalytic activity">
    <reaction evidence="1 9 11">
        <text>Hydrolyzes single-stranded DNA or mismatched double-stranded DNA and polynucleotides, releasing free uracil.</text>
        <dbReference type="EC" id="3.2.2.27"/>
    </reaction>
</comment>
<evidence type="ECO:0000256" key="7">
    <source>
        <dbReference type="ARBA" id="ARBA00022801"/>
    </source>
</evidence>
<comment type="subcellular location">
    <subcellularLocation>
        <location evidence="9">Cytoplasm</location>
    </subcellularLocation>
</comment>
<protein>
    <recommendedName>
        <fullName evidence="5 9">Uracil-DNA glycosylase</fullName>
        <shortName evidence="9">UDG</shortName>
        <ecNumber evidence="4 9">3.2.2.27</ecNumber>
    </recommendedName>
</protein>
<dbReference type="Proteomes" id="UP001211894">
    <property type="component" value="Unassembled WGS sequence"/>
</dbReference>
<dbReference type="SUPFAM" id="SSF52141">
    <property type="entry name" value="Uracil-DNA glycosylase-like"/>
    <property type="match status" value="1"/>
</dbReference>
<feature type="active site" description="Proton acceptor" evidence="9 10">
    <location>
        <position position="65"/>
    </location>
</feature>
<dbReference type="Gene3D" id="3.40.470.10">
    <property type="entry name" value="Uracil-DNA glycosylase-like domain"/>
    <property type="match status" value="1"/>
</dbReference>
<dbReference type="EMBL" id="JAQKAB010000001">
    <property type="protein sequence ID" value="MDA7025317.1"/>
    <property type="molecule type" value="Genomic_DNA"/>
</dbReference>
<dbReference type="NCBIfam" id="NF003589">
    <property type="entry name" value="PRK05254.1-2"/>
    <property type="match status" value="1"/>
</dbReference>
<dbReference type="NCBIfam" id="TIGR00628">
    <property type="entry name" value="ung"/>
    <property type="match status" value="1"/>
</dbReference>
<dbReference type="NCBIfam" id="NF003588">
    <property type="entry name" value="PRK05254.1-1"/>
    <property type="match status" value="1"/>
</dbReference>
<dbReference type="GO" id="GO:0004844">
    <property type="term" value="F:uracil DNA N-glycosylase activity"/>
    <property type="evidence" value="ECO:0007669"/>
    <property type="project" value="UniProtKB-EC"/>
</dbReference>
<organism evidence="13 14">
    <name type="scientific">Bacillus changyiensis</name>
    <dbReference type="NCBI Taxonomy" id="3004103"/>
    <lineage>
        <taxon>Bacteria</taxon>
        <taxon>Bacillati</taxon>
        <taxon>Bacillota</taxon>
        <taxon>Bacilli</taxon>
        <taxon>Bacillales</taxon>
        <taxon>Bacillaceae</taxon>
        <taxon>Bacillus</taxon>
    </lineage>
</organism>
<sequence>MKQILNDSWWEQLQDEFDRPYYQELREMLKKEYREHTIYPEPNDIYNALHYTSYDQVKVVILGQDPYHGPGQAHGLSFSVKPGVNPPPSLKNIFIELHDDIGAEIPNHGSLVSWAQQGVLLLNTVLTVRRGQANSHKGKGWEQLTDSVIDVLNKREKPVVFILWGRHAQLKKERIDISKHFIIQSPHPSPFSARNGFFGSRPFSRANQFLKQINEEPIDWSIPKLVELEQC</sequence>
<keyword evidence="9" id="KW-0963">Cytoplasm</keyword>
<name>A0ABT4WZL8_9BACI</name>
<evidence type="ECO:0000256" key="3">
    <source>
        <dbReference type="ARBA" id="ARBA00008184"/>
    </source>
</evidence>
<dbReference type="NCBIfam" id="NF003591">
    <property type="entry name" value="PRK05254.1-4"/>
    <property type="match status" value="1"/>
</dbReference>
<dbReference type="InterPro" id="IPR002043">
    <property type="entry name" value="UDG_fam1"/>
</dbReference>
<evidence type="ECO:0000313" key="13">
    <source>
        <dbReference type="EMBL" id="MDA7025317.1"/>
    </source>
</evidence>
<dbReference type="CDD" id="cd10027">
    <property type="entry name" value="UDG-F1-like"/>
    <property type="match status" value="1"/>
</dbReference>